<dbReference type="InterPro" id="IPR028098">
    <property type="entry name" value="Glyco_trans_4-like_N"/>
</dbReference>
<dbReference type="Proteomes" id="UP001166021">
    <property type="component" value="Unassembled WGS sequence"/>
</dbReference>
<protein>
    <submittedName>
        <fullName evidence="5">Glycosyltransferase</fullName>
    </submittedName>
</protein>
<dbReference type="SUPFAM" id="SSF53756">
    <property type="entry name" value="UDP-Glycosyltransferase/glycogen phosphorylase"/>
    <property type="match status" value="1"/>
</dbReference>
<dbReference type="PANTHER" id="PTHR12526">
    <property type="entry name" value="GLYCOSYLTRANSFERASE"/>
    <property type="match status" value="1"/>
</dbReference>
<sequence length="368" mass="42039">MNRNLPNIAFLLGSTCSHGGIERVTSLLASTFAEKAIAEIHAVAFQPRDREQVYEWSEKVTFFELMKERKSMKSGIFKAVPKLRKYLKNNSIDILIVCGHLCCPLGGFSVLGTNTKMIYWSHSSYYGEVNHFKRINEHIGAICSKVVISLTKADKLNYRKKTLAKKVTQIYNPIDENLFLKSSPYNPNTNKIISVGRLDHPKNFESYLLEVAQMVLSKNPEYTWHIYGKGSLHDLIKENIDKLGLTGKVILEGNVTDLYEQYSKYSLMVMTSSYEGFPMSLLEGMVNKLPLVSFDIQTGPNEIIQNDKSGFLIVPYDRPNMAKKIQELIDCQDLRINFSRASEILINQYKMDTVLKKWTKLLNNLIDN</sequence>
<dbReference type="EMBL" id="JABTCF010000008">
    <property type="protein sequence ID" value="MBD0778834.1"/>
    <property type="molecule type" value="Genomic_DNA"/>
</dbReference>
<dbReference type="Pfam" id="PF00534">
    <property type="entry name" value="Glycos_transf_1"/>
    <property type="match status" value="1"/>
</dbReference>
<feature type="domain" description="Glycosyl transferase family 1" evidence="3">
    <location>
        <begin position="181"/>
        <end position="341"/>
    </location>
</feature>
<evidence type="ECO:0000256" key="1">
    <source>
        <dbReference type="ARBA" id="ARBA00022676"/>
    </source>
</evidence>
<dbReference type="PANTHER" id="PTHR12526:SF629">
    <property type="entry name" value="TEICHURONIC ACID BIOSYNTHESIS GLYCOSYLTRANSFERASE TUAH-RELATED"/>
    <property type="match status" value="1"/>
</dbReference>
<proteinExistence type="predicted"/>
<name>A0ABR7V4F4_9FLAO</name>
<dbReference type="Pfam" id="PF13439">
    <property type="entry name" value="Glyco_transf_4"/>
    <property type="match status" value="1"/>
</dbReference>
<keyword evidence="1" id="KW-0328">Glycosyltransferase</keyword>
<keyword evidence="2" id="KW-0808">Transferase</keyword>
<evidence type="ECO:0000259" key="3">
    <source>
        <dbReference type="Pfam" id="PF00534"/>
    </source>
</evidence>
<accession>A0ABR7V4F4</accession>
<gene>
    <name evidence="5" type="ORF">HPE56_13605</name>
</gene>
<comment type="caution">
    <text evidence="5">The sequence shown here is derived from an EMBL/GenBank/DDBJ whole genome shotgun (WGS) entry which is preliminary data.</text>
</comment>
<evidence type="ECO:0000256" key="2">
    <source>
        <dbReference type="ARBA" id="ARBA00022679"/>
    </source>
</evidence>
<feature type="domain" description="Glycosyltransferase subfamily 4-like N-terminal" evidence="4">
    <location>
        <begin position="19"/>
        <end position="176"/>
    </location>
</feature>
<dbReference type="InterPro" id="IPR001296">
    <property type="entry name" value="Glyco_trans_1"/>
</dbReference>
<keyword evidence="6" id="KW-1185">Reference proteome</keyword>
<evidence type="ECO:0000313" key="6">
    <source>
        <dbReference type="Proteomes" id="UP001166021"/>
    </source>
</evidence>
<evidence type="ECO:0000313" key="5">
    <source>
        <dbReference type="EMBL" id="MBD0778834.1"/>
    </source>
</evidence>
<dbReference type="Gene3D" id="3.40.50.2000">
    <property type="entry name" value="Glycogen Phosphorylase B"/>
    <property type="match status" value="2"/>
</dbReference>
<dbReference type="RefSeq" id="WP_188244295.1">
    <property type="nucleotide sequence ID" value="NZ_JABTCF010000008.1"/>
</dbReference>
<reference evidence="5" key="1">
    <citation type="submission" date="2020-05" db="EMBL/GenBank/DDBJ databases">
        <title>The draft genome sequence of Maribacter sp. ANRC-HE7.</title>
        <authorList>
            <person name="Mu L."/>
        </authorList>
    </citation>
    <scope>NUCLEOTIDE SEQUENCE</scope>
    <source>
        <strain evidence="5">ANRC-HE7</strain>
    </source>
</reference>
<organism evidence="5 6">
    <name type="scientific">Maribacter aquimaris</name>
    <dbReference type="NCBI Taxonomy" id="2737171"/>
    <lineage>
        <taxon>Bacteria</taxon>
        <taxon>Pseudomonadati</taxon>
        <taxon>Bacteroidota</taxon>
        <taxon>Flavobacteriia</taxon>
        <taxon>Flavobacteriales</taxon>
        <taxon>Flavobacteriaceae</taxon>
        <taxon>Maribacter</taxon>
    </lineage>
</organism>
<evidence type="ECO:0000259" key="4">
    <source>
        <dbReference type="Pfam" id="PF13439"/>
    </source>
</evidence>